<protein>
    <submittedName>
        <fullName evidence="5">AraC-type DNA-binding protein</fullName>
    </submittedName>
</protein>
<accession>A0A1T4P9K3</accession>
<dbReference type="Pfam" id="PF02311">
    <property type="entry name" value="AraC_binding"/>
    <property type="match status" value="1"/>
</dbReference>
<dbReference type="Gene3D" id="2.60.120.10">
    <property type="entry name" value="Jelly Rolls"/>
    <property type="match status" value="1"/>
</dbReference>
<keyword evidence="6" id="KW-1185">Reference proteome</keyword>
<dbReference type="InterPro" id="IPR009057">
    <property type="entry name" value="Homeodomain-like_sf"/>
</dbReference>
<evidence type="ECO:0000313" key="5">
    <source>
        <dbReference type="EMBL" id="SJZ88245.1"/>
    </source>
</evidence>
<evidence type="ECO:0000256" key="2">
    <source>
        <dbReference type="ARBA" id="ARBA00023125"/>
    </source>
</evidence>
<sequence>MYISNINSSSIKISRIEHYLLQTKDSKVLQTEDNLMLIYVKKGQTHFGIDDKDYRCQENDILILNPQQKISFEVDKNSEIITILLTGFVFTSSVNLDSVDGHFLVHNRGRTLRHYFDLLLLENESKSRGTDQIIKRLVECIMIYVLRHSDISIKDNGKLAKSKDVQEVQNYIRDHYSEKVTLEQLAEVSDINKFYLIRIFKQNTGLSPIDYLIHVRIEEAEKLLIHTDEQIADISAKVGFNSPSHFTKAFRMINHITPSQFRKKHRHP</sequence>
<dbReference type="GO" id="GO:0043565">
    <property type="term" value="F:sequence-specific DNA binding"/>
    <property type="evidence" value="ECO:0007669"/>
    <property type="project" value="InterPro"/>
</dbReference>
<keyword evidence="1" id="KW-0805">Transcription regulation</keyword>
<dbReference type="PROSITE" id="PS01124">
    <property type="entry name" value="HTH_ARAC_FAMILY_2"/>
    <property type="match status" value="1"/>
</dbReference>
<keyword evidence="3" id="KW-0804">Transcription</keyword>
<organism evidence="5 6">
    <name type="scientific">Globicatella sulfidifaciens DSM 15739</name>
    <dbReference type="NCBI Taxonomy" id="1121925"/>
    <lineage>
        <taxon>Bacteria</taxon>
        <taxon>Bacillati</taxon>
        <taxon>Bacillota</taxon>
        <taxon>Bacilli</taxon>
        <taxon>Lactobacillales</taxon>
        <taxon>Aerococcaceae</taxon>
        <taxon>Globicatella</taxon>
    </lineage>
</organism>
<dbReference type="SUPFAM" id="SSF51215">
    <property type="entry name" value="Regulatory protein AraC"/>
    <property type="match status" value="1"/>
</dbReference>
<dbReference type="STRING" id="1121925.SAMN02746011_01990"/>
<dbReference type="Proteomes" id="UP000189941">
    <property type="component" value="Unassembled WGS sequence"/>
</dbReference>
<dbReference type="InterPro" id="IPR018060">
    <property type="entry name" value="HTH_AraC"/>
</dbReference>
<dbReference type="PRINTS" id="PR00032">
    <property type="entry name" value="HTHARAC"/>
</dbReference>
<dbReference type="SUPFAM" id="SSF46689">
    <property type="entry name" value="Homeodomain-like"/>
    <property type="match status" value="2"/>
</dbReference>
<dbReference type="InterPro" id="IPR020449">
    <property type="entry name" value="Tscrpt_reg_AraC-type_HTH"/>
</dbReference>
<name>A0A1T4P9K3_9LACT</name>
<evidence type="ECO:0000259" key="4">
    <source>
        <dbReference type="PROSITE" id="PS01124"/>
    </source>
</evidence>
<dbReference type="RefSeq" id="WP_078756639.1">
    <property type="nucleotide sequence ID" value="NZ_FUWO01000032.1"/>
</dbReference>
<dbReference type="OrthoDB" id="182534at2"/>
<feature type="domain" description="HTH araC/xylS-type" evidence="4">
    <location>
        <begin position="166"/>
        <end position="264"/>
    </location>
</feature>
<dbReference type="EMBL" id="FUWO01000032">
    <property type="protein sequence ID" value="SJZ88245.1"/>
    <property type="molecule type" value="Genomic_DNA"/>
</dbReference>
<dbReference type="InterPro" id="IPR037923">
    <property type="entry name" value="HTH-like"/>
</dbReference>
<evidence type="ECO:0000313" key="6">
    <source>
        <dbReference type="Proteomes" id="UP000189941"/>
    </source>
</evidence>
<evidence type="ECO:0000256" key="3">
    <source>
        <dbReference type="ARBA" id="ARBA00023163"/>
    </source>
</evidence>
<dbReference type="Pfam" id="PF12833">
    <property type="entry name" value="HTH_18"/>
    <property type="match status" value="1"/>
</dbReference>
<dbReference type="InterPro" id="IPR014710">
    <property type="entry name" value="RmlC-like_jellyroll"/>
</dbReference>
<dbReference type="InterPro" id="IPR003313">
    <property type="entry name" value="AraC-bd"/>
</dbReference>
<dbReference type="Gene3D" id="1.10.10.60">
    <property type="entry name" value="Homeodomain-like"/>
    <property type="match status" value="2"/>
</dbReference>
<dbReference type="AlphaFoldDB" id="A0A1T4P9K3"/>
<gene>
    <name evidence="5" type="ORF">SAMN02746011_01990</name>
</gene>
<dbReference type="GO" id="GO:0003700">
    <property type="term" value="F:DNA-binding transcription factor activity"/>
    <property type="evidence" value="ECO:0007669"/>
    <property type="project" value="InterPro"/>
</dbReference>
<dbReference type="SMART" id="SM00342">
    <property type="entry name" value="HTH_ARAC"/>
    <property type="match status" value="1"/>
</dbReference>
<dbReference type="PANTHER" id="PTHR43280">
    <property type="entry name" value="ARAC-FAMILY TRANSCRIPTIONAL REGULATOR"/>
    <property type="match status" value="1"/>
</dbReference>
<reference evidence="6" key="1">
    <citation type="submission" date="2017-02" db="EMBL/GenBank/DDBJ databases">
        <authorList>
            <person name="Varghese N."/>
            <person name="Submissions S."/>
        </authorList>
    </citation>
    <scope>NUCLEOTIDE SEQUENCE [LARGE SCALE GENOMIC DNA]</scope>
    <source>
        <strain evidence="6">DSM 15739</strain>
    </source>
</reference>
<proteinExistence type="predicted"/>
<evidence type="ECO:0000256" key="1">
    <source>
        <dbReference type="ARBA" id="ARBA00023015"/>
    </source>
</evidence>
<dbReference type="PANTHER" id="PTHR43280:SF28">
    <property type="entry name" value="HTH-TYPE TRANSCRIPTIONAL ACTIVATOR RHAS"/>
    <property type="match status" value="1"/>
</dbReference>
<keyword evidence="2 5" id="KW-0238">DNA-binding</keyword>